<dbReference type="HOGENOM" id="CLU_116732_2_0_10"/>
<accession>H1Q359</accession>
<reference evidence="7 8" key="1">
    <citation type="submission" date="2011-12" db="EMBL/GenBank/DDBJ databases">
        <title>The Genome Sequence of Prevotella micans F0438.</title>
        <authorList>
            <consortium name="The Broad Institute Genome Sequencing Platform"/>
            <person name="Earl A."/>
            <person name="Ward D."/>
            <person name="Feldgarden M."/>
            <person name="Gevers D."/>
            <person name="Izard J."/>
            <person name="Baranova O.V."/>
            <person name="Blanton J.M."/>
            <person name="Wade W.G."/>
            <person name="Dewhirst F.E."/>
            <person name="Young S.K."/>
            <person name="Zeng Q."/>
            <person name="Gargeya S."/>
            <person name="Fitzgerald M."/>
            <person name="Haas B."/>
            <person name="Abouelleil A."/>
            <person name="Alvarado L."/>
            <person name="Arachchi H.M."/>
            <person name="Berlin A."/>
            <person name="Chapman S.B."/>
            <person name="Gearin G."/>
            <person name="Goldberg J."/>
            <person name="Griggs A."/>
            <person name="Gujja S."/>
            <person name="Hansen M."/>
            <person name="Heiman D."/>
            <person name="Howarth C."/>
            <person name="Larimer J."/>
            <person name="Lui A."/>
            <person name="MacDonald P.J.P."/>
            <person name="McCowen C."/>
            <person name="Montmayeur A."/>
            <person name="Murphy C."/>
            <person name="Neiman D."/>
            <person name="Pearson M."/>
            <person name="Priest M."/>
            <person name="Roberts A."/>
            <person name="Saif S."/>
            <person name="Shea T."/>
            <person name="Sisk P."/>
            <person name="Stolte C."/>
            <person name="Sykes S."/>
            <person name="Wortman J."/>
            <person name="Nusbaum C."/>
            <person name="Birren B."/>
        </authorList>
    </citation>
    <scope>NUCLEOTIDE SEQUENCE [LARGE SCALE GENOMIC DNA]</scope>
    <source>
        <strain evidence="7 8">F0438</strain>
    </source>
</reference>
<dbReference type="Pfam" id="PF01957">
    <property type="entry name" value="NfeD"/>
    <property type="match status" value="1"/>
</dbReference>
<dbReference type="Gene3D" id="2.40.50.140">
    <property type="entry name" value="Nucleic acid-binding proteins"/>
    <property type="match status" value="1"/>
</dbReference>
<dbReference type="EMBL" id="AGWK01000037">
    <property type="protein sequence ID" value="EHO69473.1"/>
    <property type="molecule type" value="Genomic_DNA"/>
</dbReference>
<comment type="caution">
    <text evidence="7">The sequence shown here is derived from an EMBL/GenBank/DDBJ whole genome shotgun (WGS) entry which is preliminary data.</text>
</comment>
<dbReference type="RefSeq" id="WP_006952768.1">
    <property type="nucleotide sequence ID" value="NZ_JH594522.1"/>
</dbReference>
<organism evidence="7 8">
    <name type="scientific">Prevotella micans F0438</name>
    <dbReference type="NCBI Taxonomy" id="883158"/>
    <lineage>
        <taxon>Bacteria</taxon>
        <taxon>Pseudomonadati</taxon>
        <taxon>Bacteroidota</taxon>
        <taxon>Bacteroidia</taxon>
        <taxon>Bacteroidales</taxon>
        <taxon>Prevotellaceae</taxon>
        <taxon>Prevotella</taxon>
    </lineage>
</organism>
<evidence type="ECO:0000313" key="8">
    <source>
        <dbReference type="Proteomes" id="UP000016023"/>
    </source>
</evidence>
<dbReference type="InterPro" id="IPR002810">
    <property type="entry name" value="NfeD-like_C"/>
</dbReference>
<feature type="domain" description="NfeD-like C-terminal" evidence="6">
    <location>
        <begin position="89"/>
        <end position="148"/>
    </location>
</feature>
<keyword evidence="2 5" id="KW-0812">Transmembrane</keyword>
<keyword evidence="8" id="KW-1185">Reference proteome</keyword>
<sequence>MIGFISDNVWLIWALISLLCLVLELTSGDFFIISLGAGCVGGAIASAFSDSIVIQVIVFAIVSLVSVFYVRPMALKFFHRDVNKRLSNADAIVGRTGVVTEAIAADGFGRVQIDGDSWKAQASGNNGIDVGAKVRVLRIDSIILTVEKE</sequence>
<dbReference type="GO" id="GO:0005886">
    <property type="term" value="C:plasma membrane"/>
    <property type="evidence" value="ECO:0007669"/>
    <property type="project" value="TreeGrafter"/>
</dbReference>
<evidence type="ECO:0000256" key="5">
    <source>
        <dbReference type="SAM" id="Phobius"/>
    </source>
</evidence>
<dbReference type="STRING" id="883158.HMPREF9140_01347"/>
<dbReference type="PATRIC" id="fig|883158.3.peg.1348"/>
<dbReference type="SUPFAM" id="SSF141322">
    <property type="entry name" value="NfeD domain-like"/>
    <property type="match status" value="1"/>
</dbReference>
<feature type="transmembrane region" description="Helical" evidence="5">
    <location>
        <begin position="52"/>
        <end position="70"/>
    </location>
</feature>
<keyword evidence="4 5" id="KW-0472">Membrane</keyword>
<comment type="subcellular location">
    <subcellularLocation>
        <location evidence="1">Membrane</location>
        <topology evidence="1">Multi-pass membrane protein</topology>
    </subcellularLocation>
</comment>
<dbReference type="AlphaFoldDB" id="H1Q359"/>
<dbReference type="InterPro" id="IPR012340">
    <property type="entry name" value="NA-bd_OB-fold"/>
</dbReference>
<dbReference type="PANTHER" id="PTHR33507">
    <property type="entry name" value="INNER MEMBRANE PROTEIN YBBJ"/>
    <property type="match status" value="1"/>
</dbReference>
<name>H1Q359_9BACT</name>
<dbReference type="eggNOG" id="COG1585">
    <property type="taxonomic scope" value="Bacteria"/>
</dbReference>
<protein>
    <recommendedName>
        <fullName evidence="6">NfeD-like C-terminal domain-containing protein</fullName>
    </recommendedName>
</protein>
<evidence type="ECO:0000256" key="3">
    <source>
        <dbReference type="ARBA" id="ARBA00022989"/>
    </source>
</evidence>
<evidence type="ECO:0000259" key="6">
    <source>
        <dbReference type="Pfam" id="PF01957"/>
    </source>
</evidence>
<evidence type="ECO:0000256" key="1">
    <source>
        <dbReference type="ARBA" id="ARBA00004141"/>
    </source>
</evidence>
<dbReference type="Proteomes" id="UP000016023">
    <property type="component" value="Unassembled WGS sequence"/>
</dbReference>
<evidence type="ECO:0000256" key="2">
    <source>
        <dbReference type="ARBA" id="ARBA00022692"/>
    </source>
</evidence>
<keyword evidence="3 5" id="KW-1133">Transmembrane helix</keyword>
<evidence type="ECO:0000256" key="4">
    <source>
        <dbReference type="ARBA" id="ARBA00023136"/>
    </source>
</evidence>
<dbReference type="InterPro" id="IPR052165">
    <property type="entry name" value="Membrane_assoc_protease"/>
</dbReference>
<dbReference type="PANTHER" id="PTHR33507:SF3">
    <property type="entry name" value="INNER MEMBRANE PROTEIN YBBJ"/>
    <property type="match status" value="1"/>
</dbReference>
<evidence type="ECO:0000313" key="7">
    <source>
        <dbReference type="EMBL" id="EHO69473.1"/>
    </source>
</evidence>
<proteinExistence type="predicted"/>
<gene>
    <name evidence="7" type="ORF">HMPREF9140_01347</name>
</gene>